<dbReference type="GO" id="GO:0005737">
    <property type="term" value="C:cytoplasm"/>
    <property type="evidence" value="ECO:0007669"/>
    <property type="project" value="TreeGrafter"/>
</dbReference>
<dbReference type="AlphaFoldDB" id="A0A9W7XK09"/>
<proteinExistence type="predicted"/>
<gene>
    <name evidence="1" type="ORF">LPJ64_003558</name>
</gene>
<name>A0A9W7XK09_9FUNG</name>
<evidence type="ECO:0000313" key="2">
    <source>
        <dbReference type="Proteomes" id="UP001145021"/>
    </source>
</evidence>
<dbReference type="Proteomes" id="UP001145021">
    <property type="component" value="Unassembled WGS sequence"/>
</dbReference>
<organism evidence="1 2">
    <name type="scientific">Coemansia asiatica</name>
    <dbReference type="NCBI Taxonomy" id="1052880"/>
    <lineage>
        <taxon>Eukaryota</taxon>
        <taxon>Fungi</taxon>
        <taxon>Fungi incertae sedis</taxon>
        <taxon>Zoopagomycota</taxon>
        <taxon>Kickxellomycotina</taxon>
        <taxon>Kickxellomycetes</taxon>
        <taxon>Kickxellales</taxon>
        <taxon>Kickxellaceae</taxon>
        <taxon>Coemansia</taxon>
    </lineage>
</organism>
<comment type="caution">
    <text evidence="1">The sequence shown here is derived from an EMBL/GenBank/DDBJ whole genome shotgun (WGS) entry which is preliminary data.</text>
</comment>
<accession>A0A9W7XK09</accession>
<evidence type="ECO:0000313" key="1">
    <source>
        <dbReference type="EMBL" id="KAJ1644787.1"/>
    </source>
</evidence>
<protein>
    <recommendedName>
        <fullName evidence="3">DUF1748-domain-containing protein</fullName>
    </recommendedName>
</protein>
<evidence type="ECO:0008006" key="3">
    <source>
        <dbReference type="Google" id="ProtNLM"/>
    </source>
</evidence>
<dbReference type="EMBL" id="JANBOH010000142">
    <property type="protein sequence ID" value="KAJ1644787.1"/>
    <property type="molecule type" value="Genomic_DNA"/>
</dbReference>
<dbReference type="InterPro" id="IPR013726">
    <property type="entry name" value="Mitofissin"/>
</dbReference>
<dbReference type="PANTHER" id="PTHR28075">
    <property type="entry name" value="CHROMOSOME 16, WHOLE GENOME SHOTGUN SEQUENCE"/>
    <property type="match status" value="1"/>
</dbReference>
<reference evidence="1" key="1">
    <citation type="submission" date="2022-07" db="EMBL/GenBank/DDBJ databases">
        <title>Phylogenomic reconstructions and comparative analyses of Kickxellomycotina fungi.</title>
        <authorList>
            <person name="Reynolds N.K."/>
            <person name="Stajich J.E."/>
            <person name="Barry K."/>
            <person name="Grigoriev I.V."/>
            <person name="Crous P."/>
            <person name="Smith M.E."/>
        </authorList>
    </citation>
    <scope>NUCLEOTIDE SEQUENCE</scope>
    <source>
        <strain evidence="1">NBRC 105413</strain>
    </source>
</reference>
<dbReference type="Pfam" id="PF08520">
    <property type="entry name" value="Mitofissin"/>
    <property type="match status" value="1"/>
</dbReference>
<keyword evidence="2" id="KW-1185">Reference proteome</keyword>
<dbReference type="PANTHER" id="PTHR28075:SF1">
    <property type="entry name" value="DUF1748-DOMAIN-CONTAINING PROTEIN"/>
    <property type="match status" value="1"/>
</dbReference>
<sequence>MAVLGKLVHYSIDLALISTALAGIRRTTGLTPKIDNPDGTVGMAVKRYLEVGELVIDHSSAWLASTKYFRRE</sequence>